<dbReference type="Pfam" id="PF12697">
    <property type="entry name" value="Abhydrolase_6"/>
    <property type="match status" value="1"/>
</dbReference>
<reference evidence="3 4" key="1">
    <citation type="submission" date="2016-10" db="EMBL/GenBank/DDBJ databases">
        <authorList>
            <person name="de Groot N.N."/>
        </authorList>
    </citation>
    <scope>NUCLEOTIDE SEQUENCE [LARGE SCALE GENOMIC DNA]</scope>
    <source>
        <strain evidence="3 4">CGMCC 4.2022</strain>
    </source>
</reference>
<dbReference type="Proteomes" id="UP000199341">
    <property type="component" value="Unassembled WGS sequence"/>
</dbReference>
<dbReference type="InterPro" id="IPR050266">
    <property type="entry name" value="AB_hydrolase_sf"/>
</dbReference>
<accession>A0A1H0I1G9</accession>
<dbReference type="PANTHER" id="PTHR43798:SF33">
    <property type="entry name" value="HYDROLASE, PUTATIVE (AFU_ORTHOLOGUE AFUA_2G14860)-RELATED"/>
    <property type="match status" value="1"/>
</dbReference>
<feature type="domain" description="AB hydrolase-1" evidence="2">
    <location>
        <begin position="30"/>
        <end position="113"/>
    </location>
</feature>
<dbReference type="InterPro" id="IPR029058">
    <property type="entry name" value="AB_hydrolase_fold"/>
</dbReference>
<dbReference type="PANTHER" id="PTHR43798">
    <property type="entry name" value="MONOACYLGLYCEROL LIPASE"/>
    <property type="match status" value="1"/>
</dbReference>
<gene>
    <name evidence="3" type="ORF">SAMN05216259_108294</name>
</gene>
<feature type="compositionally biased region" description="Basic and acidic residues" evidence="1">
    <location>
        <begin position="164"/>
        <end position="173"/>
    </location>
</feature>
<keyword evidence="4" id="KW-1185">Reference proteome</keyword>
<organism evidence="3 4">
    <name type="scientific">Actinacidiphila guanduensis</name>
    <dbReference type="NCBI Taxonomy" id="310781"/>
    <lineage>
        <taxon>Bacteria</taxon>
        <taxon>Bacillati</taxon>
        <taxon>Actinomycetota</taxon>
        <taxon>Actinomycetes</taxon>
        <taxon>Kitasatosporales</taxon>
        <taxon>Streptomycetaceae</taxon>
        <taxon>Actinacidiphila</taxon>
    </lineage>
</organism>
<protein>
    <submittedName>
        <fullName evidence="3">Alpha/beta hydrolase family protein</fullName>
    </submittedName>
</protein>
<dbReference type="RefSeq" id="WP_322987172.1">
    <property type="nucleotide sequence ID" value="NZ_FNIE01000008.1"/>
</dbReference>
<dbReference type="Gene3D" id="3.40.50.1820">
    <property type="entry name" value="alpha/beta hydrolase"/>
    <property type="match status" value="1"/>
</dbReference>
<dbReference type="GO" id="GO:0016787">
    <property type="term" value="F:hydrolase activity"/>
    <property type="evidence" value="ECO:0007669"/>
    <property type="project" value="UniProtKB-KW"/>
</dbReference>
<dbReference type="SUPFAM" id="SSF53474">
    <property type="entry name" value="alpha/beta-Hydrolases"/>
    <property type="match status" value="1"/>
</dbReference>
<name>A0A1H0I1G9_9ACTN</name>
<evidence type="ECO:0000259" key="2">
    <source>
        <dbReference type="Pfam" id="PF12697"/>
    </source>
</evidence>
<dbReference type="GO" id="GO:0016020">
    <property type="term" value="C:membrane"/>
    <property type="evidence" value="ECO:0007669"/>
    <property type="project" value="TreeGrafter"/>
</dbReference>
<feature type="region of interest" description="Disordered" evidence="1">
    <location>
        <begin position="126"/>
        <end position="173"/>
    </location>
</feature>
<sequence>MAAYAEEVLDSMLAPATARALPATAAHVLAMMRAAPPAGAAAALRGRAERPDYREGLARIDVPALVVVGSEDVFAPVAEAELLHRGIPSARLAVVEGAGHLPNLERPEAFNQAVAALLAEVTATGRPHAPADVPTGAPAPVPADARAHGALPPDGSPQRPDSPSGERRKAPQI</sequence>
<proteinExistence type="predicted"/>
<dbReference type="STRING" id="310781.SAMN05216259_108294"/>
<evidence type="ECO:0000313" key="4">
    <source>
        <dbReference type="Proteomes" id="UP000199341"/>
    </source>
</evidence>
<keyword evidence="3" id="KW-0378">Hydrolase</keyword>
<dbReference type="EMBL" id="FNIE01000008">
    <property type="protein sequence ID" value="SDO25224.1"/>
    <property type="molecule type" value="Genomic_DNA"/>
</dbReference>
<evidence type="ECO:0000313" key="3">
    <source>
        <dbReference type="EMBL" id="SDO25224.1"/>
    </source>
</evidence>
<evidence type="ECO:0000256" key="1">
    <source>
        <dbReference type="SAM" id="MobiDB-lite"/>
    </source>
</evidence>
<dbReference type="AlphaFoldDB" id="A0A1H0I1G9"/>
<dbReference type="InterPro" id="IPR000073">
    <property type="entry name" value="AB_hydrolase_1"/>
</dbReference>